<evidence type="ECO:0000313" key="5">
    <source>
        <dbReference type="Proteomes" id="UP001180536"/>
    </source>
</evidence>
<feature type="region of interest" description="Disordered" evidence="3">
    <location>
        <begin position="1"/>
        <end position="22"/>
    </location>
</feature>
<evidence type="ECO:0000256" key="3">
    <source>
        <dbReference type="SAM" id="MobiDB-lite"/>
    </source>
</evidence>
<keyword evidence="5" id="KW-1185">Reference proteome</keyword>
<dbReference type="SMART" id="SM01152">
    <property type="entry name" value="DUF167"/>
    <property type="match status" value="1"/>
</dbReference>
<dbReference type="InterPro" id="IPR036591">
    <property type="entry name" value="YggU-like_sf"/>
</dbReference>
<dbReference type="HAMAP" id="MF_00634">
    <property type="entry name" value="UPF0235"/>
    <property type="match status" value="1"/>
</dbReference>
<sequence>MTTTTLQLKAKPGSSRSELVQEPDGTWTAWLKSPPVDGKANAELIALVAKRFGCAKSAVSIHSGGGSRFKRVRVETPAA</sequence>
<evidence type="ECO:0000256" key="1">
    <source>
        <dbReference type="ARBA" id="ARBA00010364"/>
    </source>
</evidence>
<evidence type="ECO:0000256" key="2">
    <source>
        <dbReference type="HAMAP-Rule" id="MF_00634"/>
    </source>
</evidence>
<protein>
    <recommendedName>
        <fullName evidence="2">UPF0235 protein J2X16_004556</fullName>
    </recommendedName>
</protein>
<comment type="caution">
    <text evidence="4">The sequence shown here is derived from an EMBL/GenBank/DDBJ whole genome shotgun (WGS) entry which is preliminary data.</text>
</comment>
<dbReference type="Pfam" id="PF02594">
    <property type="entry name" value="DUF167"/>
    <property type="match status" value="1"/>
</dbReference>
<dbReference type="SUPFAM" id="SSF69786">
    <property type="entry name" value="YggU-like"/>
    <property type="match status" value="1"/>
</dbReference>
<comment type="similarity">
    <text evidence="1 2">Belongs to the UPF0235 family.</text>
</comment>
<dbReference type="NCBIfam" id="TIGR00251">
    <property type="entry name" value="DUF167 family protein"/>
    <property type="match status" value="1"/>
</dbReference>
<dbReference type="Gene3D" id="3.30.1200.10">
    <property type="entry name" value="YggU-like"/>
    <property type="match status" value="1"/>
</dbReference>
<dbReference type="InterPro" id="IPR003746">
    <property type="entry name" value="DUF167"/>
</dbReference>
<accession>A0ABU1ZF21</accession>
<dbReference type="PANTHER" id="PTHR13420:SF7">
    <property type="entry name" value="UPF0235 PROTEIN C15ORF40"/>
    <property type="match status" value="1"/>
</dbReference>
<organism evidence="4 5">
    <name type="scientific">Pelomonas aquatica</name>
    <dbReference type="NCBI Taxonomy" id="431058"/>
    <lineage>
        <taxon>Bacteria</taxon>
        <taxon>Pseudomonadati</taxon>
        <taxon>Pseudomonadota</taxon>
        <taxon>Betaproteobacteria</taxon>
        <taxon>Burkholderiales</taxon>
        <taxon>Sphaerotilaceae</taxon>
        <taxon>Roseateles</taxon>
    </lineage>
</organism>
<dbReference type="PANTHER" id="PTHR13420">
    <property type="entry name" value="UPF0235 PROTEIN C15ORF40"/>
    <property type="match status" value="1"/>
</dbReference>
<dbReference type="Proteomes" id="UP001180536">
    <property type="component" value="Unassembled WGS sequence"/>
</dbReference>
<name>A0ABU1ZF21_9BURK</name>
<dbReference type="RefSeq" id="WP_056874889.1">
    <property type="nucleotide sequence ID" value="NZ_JAVDXQ010000007.1"/>
</dbReference>
<evidence type="ECO:0000313" key="4">
    <source>
        <dbReference type="EMBL" id="MDR7299188.1"/>
    </source>
</evidence>
<dbReference type="EMBL" id="JAVDXQ010000007">
    <property type="protein sequence ID" value="MDR7299188.1"/>
    <property type="molecule type" value="Genomic_DNA"/>
</dbReference>
<gene>
    <name evidence="4" type="ORF">J2X16_004556</name>
</gene>
<proteinExistence type="inferred from homology"/>
<reference evidence="4 5" key="1">
    <citation type="submission" date="2023-07" db="EMBL/GenBank/DDBJ databases">
        <title>Sorghum-associated microbial communities from plants grown in Nebraska, USA.</title>
        <authorList>
            <person name="Schachtman D."/>
        </authorList>
    </citation>
    <scope>NUCLEOTIDE SEQUENCE [LARGE SCALE GENOMIC DNA]</scope>
    <source>
        <strain evidence="4 5">BE310</strain>
    </source>
</reference>